<dbReference type="Proteomes" id="UP000691718">
    <property type="component" value="Unassembled WGS sequence"/>
</dbReference>
<protein>
    <submittedName>
        <fullName evidence="1">(apollo) hypothetical protein</fullName>
    </submittedName>
</protein>
<sequence length="208" mass="24099">MAILKQDRRGKRENHAHLDPLVKDSIRKHLDSIPKVDSHYCTADTKRTYIEGGKTVADLHRDYVAECKSKGLPFGNYLAYYNIFCTEYNMAFFKPKKDQCETCTNYTNATEEDKQIKKHDYELHLKEKQLARDQRDEDKNYTPDNCIVSVYDLQAAMSFPKDIDQGVQKFPDQVAFPKASSPCKFYCLKNIMLVPRSENLLLVNNKTA</sequence>
<proteinExistence type="predicted"/>
<evidence type="ECO:0000313" key="1">
    <source>
        <dbReference type="EMBL" id="CAG4971456.1"/>
    </source>
</evidence>
<reference evidence="1" key="1">
    <citation type="submission" date="2021-04" db="EMBL/GenBank/DDBJ databases">
        <authorList>
            <person name="Tunstrom K."/>
        </authorList>
    </citation>
    <scope>NUCLEOTIDE SEQUENCE</scope>
</reference>
<dbReference type="PANTHER" id="PTHR10773:SF19">
    <property type="match status" value="1"/>
</dbReference>
<accession>A0A8S3WNJ8</accession>
<gene>
    <name evidence="1" type="ORF">PAPOLLO_LOCUS8421</name>
</gene>
<dbReference type="PANTHER" id="PTHR10773">
    <property type="entry name" value="DNA-DIRECTED RNA POLYMERASES I, II, AND III SUBUNIT RPABC2"/>
    <property type="match status" value="1"/>
</dbReference>
<keyword evidence="2" id="KW-1185">Reference proteome</keyword>
<comment type="caution">
    <text evidence="1">The sequence shown here is derived from an EMBL/GenBank/DDBJ whole genome shotgun (WGS) entry which is preliminary data.</text>
</comment>
<dbReference type="OrthoDB" id="6776127at2759"/>
<evidence type="ECO:0000313" key="2">
    <source>
        <dbReference type="Proteomes" id="UP000691718"/>
    </source>
</evidence>
<dbReference type="EMBL" id="CAJQZP010000610">
    <property type="protein sequence ID" value="CAG4971456.1"/>
    <property type="molecule type" value="Genomic_DNA"/>
</dbReference>
<organism evidence="1 2">
    <name type="scientific">Parnassius apollo</name>
    <name type="common">Apollo butterfly</name>
    <name type="synonym">Papilio apollo</name>
    <dbReference type="NCBI Taxonomy" id="110799"/>
    <lineage>
        <taxon>Eukaryota</taxon>
        <taxon>Metazoa</taxon>
        <taxon>Ecdysozoa</taxon>
        <taxon>Arthropoda</taxon>
        <taxon>Hexapoda</taxon>
        <taxon>Insecta</taxon>
        <taxon>Pterygota</taxon>
        <taxon>Neoptera</taxon>
        <taxon>Endopterygota</taxon>
        <taxon>Lepidoptera</taxon>
        <taxon>Glossata</taxon>
        <taxon>Ditrysia</taxon>
        <taxon>Papilionoidea</taxon>
        <taxon>Papilionidae</taxon>
        <taxon>Parnassiinae</taxon>
        <taxon>Parnassini</taxon>
        <taxon>Parnassius</taxon>
        <taxon>Parnassius</taxon>
    </lineage>
</organism>
<name>A0A8S3WNJ8_PARAO</name>
<dbReference type="AlphaFoldDB" id="A0A8S3WNJ8"/>